<sequence length="113" mass="12782">MFCRRGQRRTERELENEAEPIIEVRAPRLLTVKLVPVPAKQIRLNDLVVLPGRGELSPVIGIWPYADRYACLLYVCTDNGDWVHRRADSPLLRADLRSLGSSVGRSARQDGLC</sequence>
<evidence type="ECO:0000313" key="1">
    <source>
        <dbReference type="EMBL" id="OXM59663.1"/>
    </source>
</evidence>
<dbReference type="AlphaFoldDB" id="A0A229SLD1"/>
<gene>
    <name evidence="1" type="ORF">CF165_46565</name>
</gene>
<accession>A0A229SLD1</accession>
<organism evidence="1 2">
    <name type="scientific">Amycolatopsis vastitatis</name>
    <dbReference type="NCBI Taxonomy" id="1905142"/>
    <lineage>
        <taxon>Bacteria</taxon>
        <taxon>Bacillati</taxon>
        <taxon>Actinomycetota</taxon>
        <taxon>Actinomycetes</taxon>
        <taxon>Pseudonocardiales</taxon>
        <taxon>Pseudonocardiaceae</taxon>
        <taxon>Amycolatopsis</taxon>
    </lineage>
</organism>
<dbReference type="EMBL" id="NMUL01000077">
    <property type="protein sequence ID" value="OXM59663.1"/>
    <property type="molecule type" value="Genomic_DNA"/>
</dbReference>
<protein>
    <submittedName>
        <fullName evidence="1">Uncharacterized protein</fullName>
    </submittedName>
</protein>
<reference evidence="2" key="1">
    <citation type="submission" date="2017-07" db="EMBL/GenBank/DDBJ databases">
        <title>Comparative genome mining reveals phylogenetic distribution patterns of secondary metabolites in Amycolatopsis.</title>
        <authorList>
            <person name="Adamek M."/>
            <person name="Alanjary M."/>
            <person name="Sales-Ortells H."/>
            <person name="Goodfellow M."/>
            <person name="Bull A.T."/>
            <person name="Kalinowski J."/>
            <person name="Ziemert N."/>
        </authorList>
    </citation>
    <scope>NUCLEOTIDE SEQUENCE [LARGE SCALE GENOMIC DNA]</scope>
    <source>
        <strain evidence="2">H5</strain>
    </source>
</reference>
<comment type="caution">
    <text evidence="1">The sequence shown here is derived from an EMBL/GenBank/DDBJ whole genome shotgun (WGS) entry which is preliminary data.</text>
</comment>
<keyword evidence="2" id="KW-1185">Reference proteome</keyword>
<name>A0A229SLD1_9PSEU</name>
<evidence type="ECO:0000313" key="2">
    <source>
        <dbReference type="Proteomes" id="UP000215199"/>
    </source>
</evidence>
<proteinExistence type="predicted"/>
<dbReference type="Proteomes" id="UP000215199">
    <property type="component" value="Unassembled WGS sequence"/>
</dbReference>